<accession>A0ABW3TJP6</accession>
<comment type="caution">
    <text evidence="8">The sequence shown here is derived from an EMBL/GenBank/DDBJ whole genome shotgun (WGS) entry which is preliminary data.</text>
</comment>
<keyword evidence="7" id="KW-0812">Transmembrane</keyword>
<proteinExistence type="inferred from homology"/>
<keyword evidence="7" id="KW-0472">Membrane</keyword>
<evidence type="ECO:0000313" key="9">
    <source>
        <dbReference type="Proteomes" id="UP001597151"/>
    </source>
</evidence>
<keyword evidence="3" id="KW-0645">Protease</keyword>
<evidence type="ECO:0000256" key="7">
    <source>
        <dbReference type="SAM" id="Phobius"/>
    </source>
</evidence>
<keyword evidence="4" id="KW-0378">Hydrolase</keyword>
<protein>
    <submittedName>
        <fullName evidence="8">Uncharacterized protein</fullName>
    </submittedName>
</protein>
<comment type="similarity">
    <text evidence="2">Belongs to the peptidase M50B family.</text>
</comment>
<feature type="transmembrane region" description="Helical" evidence="7">
    <location>
        <begin position="109"/>
        <end position="127"/>
    </location>
</feature>
<dbReference type="PANTHER" id="PTHR39188">
    <property type="entry name" value="MEMBRANE-ASSOCIATED ZINC METALLOPROTEASE M50B"/>
    <property type="match status" value="1"/>
</dbReference>
<evidence type="ECO:0000256" key="1">
    <source>
        <dbReference type="ARBA" id="ARBA00001947"/>
    </source>
</evidence>
<dbReference type="Proteomes" id="UP001597151">
    <property type="component" value="Unassembled WGS sequence"/>
</dbReference>
<keyword evidence="5" id="KW-0862">Zinc</keyword>
<feature type="transmembrane region" description="Helical" evidence="7">
    <location>
        <begin position="63"/>
        <end position="88"/>
    </location>
</feature>
<evidence type="ECO:0000256" key="2">
    <source>
        <dbReference type="ARBA" id="ARBA00007931"/>
    </source>
</evidence>
<dbReference type="RefSeq" id="WP_380793589.1">
    <property type="nucleotide sequence ID" value="NZ_JBHTKR010000006.1"/>
</dbReference>
<keyword evidence="9" id="KW-1185">Reference proteome</keyword>
<keyword evidence="6" id="KW-0482">Metalloprotease</keyword>
<reference evidence="9" key="1">
    <citation type="journal article" date="2019" name="Int. J. Syst. Evol. Microbiol.">
        <title>The Global Catalogue of Microorganisms (GCM) 10K type strain sequencing project: providing services to taxonomists for standard genome sequencing and annotation.</title>
        <authorList>
            <consortium name="The Broad Institute Genomics Platform"/>
            <consortium name="The Broad Institute Genome Sequencing Center for Infectious Disease"/>
            <person name="Wu L."/>
            <person name="Ma J."/>
        </authorList>
    </citation>
    <scope>NUCLEOTIDE SEQUENCE [LARGE SCALE GENOMIC DNA]</scope>
    <source>
        <strain evidence="9">CCUG 55328</strain>
    </source>
</reference>
<gene>
    <name evidence="8" type="ORF">ACFQ3C_15305</name>
</gene>
<comment type="cofactor">
    <cofactor evidence="1">
        <name>Zn(2+)</name>
        <dbReference type="ChEBI" id="CHEBI:29105"/>
    </cofactor>
</comment>
<dbReference type="EMBL" id="JBHTKR010000006">
    <property type="protein sequence ID" value="MFD1196040.1"/>
    <property type="molecule type" value="Genomic_DNA"/>
</dbReference>
<dbReference type="PANTHER" id="PTHR39188:SF3">
    <property type="entry name" value="STAGE IV SPORULATION PROTEIN FB"/>
    <property type="match status" value="1"/>
</dbReference>
<feature type="transmembrane region" description="Helical" evidence="7">
    <location>
        <begin position="163"/>
        <end position="184"/>
    </location>
</feature>
<organism evidence="8 9">
    <name type="scientific">Seohaeicola saemankumensis</name>
    <dbReference type="NCBI Taxonomy" id="481181"/>
    <lineage>
        <taxon>Bacteria</taxon>
        <taxon>Pseudomonadati</taxon>
        <taxon>Pseudomonadota</taxon>
        <taxon>Alphaproteobacteria</taxon>
        <taxon>Rhodobacterales</taxon>
        <taxon>Roseobacteraceae</taxon>
        <taxon>Seohaeicola</taxon>
    </lineage>
</organism>
<evidence type="ECO:0000256" key="6">
    <source>
        <dbReference type="ARBA" id="ARBA00023049"/>
    </source>
</evidence>
<evidence type="ECO:0000256" key="5">
    <source>
        <dbReference type="ARBA" id="ARBA00022833"/>
    </source>
</evidence>
<feature type="transmembrane region" description="Helical" evidence="7">
    <location>
        <begin position="36"/>
        <end position="57"/>
    </location>
</feature>
<evidence type="ECO:0000256" key="3">
    <source>
        <dbReference type="ARBA" id="ARBA00022670"/>
    </source>
</evidence>
<name>A0ABW3TJP6_9RHOB</name>
<evidence type="ECO:0000256" key="4">
    <source>
        <dbReference type="ARBA" id="ARBA00022801"/>
    </source>
</evidence>
<sequence>MAHRLLGHEDARFRLAPLFTTTPISERTIPSHARDFFVTIMGAGFSLVPMIVTLVAADMVKTVAPGLASILIAIGSAIGALNFINLLPLLPLDGGRCLRQILVTLSPRTGLHILLSLSACAAAVSFVQESLSLIALVCLGGLVFFRPEPAISDKAPMSKGMAALALAAYGFTMAAHATGGWWLIRWYFW</sequence>
<keyword evidence="7" id="KW-1133">Transmembrane helix</keyword>
<evidence type="ECO:0000313" key="8">
    <source>
        <dbReference type="EMBL" id="MFD1196040.1"/>
    </source>
</evidence>